<dbReference type="InterPro" id="IPR003331">
    <property type="entry name" value="UDP_GlcNAc_Epimerase_2_dom"/>
</dbReference>
<keyword evidence="7" id="KW-1185">Reference proteome</keyword>
<evidence type="ECO:0000256" key="1">
    <source>
        <dbReference type="ARBA" id="ARBA00023235"/>
    </source>
</evidence>
<evidence type="ECO:0000256" key="3">
    <source>
        <dbReference type="ARBA" id="ARBA00038858"/>
    </source>
</evidence>
<dbReference type="Gene3D" id="3.40.50.2000">
    <property type="entry name" value="Glycogen Phosphorylase B"/>
    <property type="match status" value="2"/>
</dbReference>
<proteinExistence type="inferred from homology"/>
<comment type="caution">
    <text evidence="6">The sequence shown here is derived from an EMBL/GenBank/DDBJ whole genome shotgun (WGS) entry which is preliminary data.</text>
</comment>
<dbReference type="Pfam" id="PF02350">
    <property type="entry name" value="Epimerase_2"/>
    <property type="match status" value="1"/>
</dbReference>
<comment type="similarity">
    <text evidence="2 4">Belongs to the UDP-N-acetylglucosamine 2-epimerase family.</text>
</comment>
<dbReference type="RefSeq" id="WP_425345857.1">
    <property type="nucleotide sequence ID" value="NZ_JBGUBD010000006.1"/>
</dbReference>
<accession>A0ABV4U7H8</accession>
<keyword evidence="1 4" id="KW-0413">Isomerase</keyword>
<name>A0ABV4U7H8_9BACT</name>
<organism evidence="6 7">
    <name type="scientific">Natronomicrosphaera hydrolytica</name>
    <dbReference type="NCBI Taxonomy" id="3242702"/>
    <lineage>
        <taxon>Bacteria</taxon>
        <taxon>Pseudomonadati</taxon>
        <taxon>Planctomycetota</taxon>
        <taxon>Phycisphaerae</taxon>
        <taxon>Phycisphaerales</taxon>
        <taxon>Phycisphaeraceae</taxon>
        <taxon>Natronomicrosphaera</taxon>
    </lineage>
</organism>
<evidence type="ECO:0000313" key="6">
    <source>
        <dbReference type="EMBL" id="MFA9478938.1"/>
    </source>
</evidence>
<reference evidence="6 7" key="1">
    <citation type="submission" date="2024-08" db="EMBL/GenBank/DDBJ databases">
        <title>Whole-genome sequencing of halo(alkali)philic microorganisms from hypersaline lakes.</title>
        <authorList>
            <person name="Sorokin D.Y."/>
            <person name="Merkel A.Y."/>
            <person name="Messina E."/>
            <person name="Yakimov M."/>
        </authorList>
    </citation>
    <scope>NUCLEOTIDE SEQUENCE [LARGE SCALE GENOMIC DNA]</scope>
    <source>
        <strain evidence="6 7">AB-hyl4</strain>
    </source>
</reference>
<dbReference type="CDD" id="cd03786">
    <property type="entry name" value="GTB_UDP-GlcNAc_2-Epimerase"/>
    <property type="match status" value="1"/>
</dbReference>
<evidence type="ECO:0000259" key="5">
    <source>
        <dbReference type="Pfam" id="PF02350"/>
    </source>
</evidence>
<evidence type="ECO:0000313" key="7">
    <source>
        <dbReference type="Proteomes" id="UP001575105"/>
    </source>
</evidence>
<evidence type="ECO:0000256" key="4">
    <source>
        <dbReference type="RuleBase" id="RU003513"/>
    </source>
</evidence>
<dbReference type="PANTHER" id="PTHR43174:SF2">
    <property type="entry name" value="UDP-N-ACETYLGLUCOSAMINE 2-EPIMERASE"/>
    <property type="match status" value="1"/>
</dbReference>
<gene>
    <name evidence="6" type="primary">wecB</name>
    <name evidence="6" type="ORF">ACERK3_11635</name>
</gene>
<dbReference type="Proteomes" id="UP001575105">
    <property type="component" value="Unassembled WGS sequence"/>
</dbReference>
<dbReference type="PANTHER" id="PTHR43174">
    <property type="entry name" value="UDP-N-ACETYLGLUCOSAMINE 2-EPIMERASE"/>
    <property type="match status" value="1"/>
</dbReference>
<dbReference type="NCBIfam" id="TIGR00236">
    <property type="entry name" value="wecB"/>
    <property type="match status" value="1"/>
</dbReference>
<dbReference type="SUPFAM" id="SSF53756">
    <property type="entry name" value="UDP-Glycosyltransferase/glycogen phosphorylase"/>
    <property type="match status" value="1"/>
</dbReference>
<sequence>MKKIAVFVGTRPEGIKMAPVIAALRQAPDLEPIVVSTGQHREMLQQVVDLFQITVDHDLAVMQPNQTLASLTARLMTRIDELLDRIEPDMALVQGDTTTVLVASLACFYRRIPIGHVEAGLRTGNIWSPFPEEVNRRLASPLVTLHFPPTEFGRANLLKEGVADKQIRVTGNTVIDALQMEVQRQQDPQIKAKIDQALAEEVGRDWDQVPYVLVTGHRRENFGQGFEQICDALADLADRFPDHRFIYPVHLNPQVQAPVQARLGDRRNIKLITPRDYRTFVALMSRCRLVLTDSGGVQEEAPGLGKPVLVMRDTTERPEGVEAGTVQLVGADRARIVEAASELLTDRASYDAMAEAVNPYGDGQAAERILDRIREHFAELVAGASNASP</sequence>
<dbReference type="GO" id="GO:0008761">
    <property type="term" value="F:UDP-N-acetylglucosamine 2-epimerase activity"/>
    <property type="evidence" value="ECO:0007669"/>
    <property type="project" value="UniProtKB-EC"/>
</dbReference>
<dbReference type="EC" id="5.1.3.14" evidence="3"/>
<feature type="domain" description="UDP-N-acetylglucosamine 2-epimerase" evidence="5">
    <location>
        <begin position="23"/>
        <end position="373"/>
    </location>
</feature>
<evidence type="ECO:0000256" key="2">
    <source>
        <dbReference type="ARBA" id="ARBA00038209"/>
    </source>
</evidence>
<dbReference type="InterPro" id="IPR029767">
    <property type="entry name" value="WecB-like"/>
</dbReference>
<protein>
    <recommendedName>
        <fullName evidence="3">UDP-N-acetylglucosamine 2-epimerase (non-hydrolyzing)</fullName>
        <ecNumber evidence="3">5.1.3.14</ecNumber>
    </recommendedName>
</protein>
<dbReference type="EMBL" id="JBGUBD010000006">
    <property type="protein sequence ID" value="MFA9478938.1"/>
    <property type="molecule type" value="Genomic_DNA"/>
</dbReference>